<sequence>MKQGKGVKKGGGRFAEALLRWNATENDRPMPWKGETDPYRIWLSEVILQQTRVEQGWSYYERFLAAFPTVEDLARAPEAAVFKLWEGLGYYARCRNLIAAARRITDEHGGRFPGTYEAILALPGIGPYTAAAIASFAYNLPYAVVDGNVYRVLSRIWNNDTPIDSTAGKRWFAEKAQDELPLDRAAIYNQALMDFGATLCKPVPECARCFYRDHCGAYLHGRQSILPVKAKKTAVRERWFHYILLEHNGAVALHPRSGKDIWQDLWEPLLVEAEHVLSKEELLDVLQKEYRIAPGSSSVISAGGKGRQRLSHQLIHFAFLHLELNQRPALPGFEWVAKTAVGTHPYPKTVGAFLKNV</sequence>
<dbReference type="Proteomes" id="UP000295334">
    <property type="component" value="Unassembled WGS sequence"/>
</dbReference>
<dbReference type="InterPro" id="IPR044298">
    <property type="entry name" value="MIG/MutY"/>
</dbReference>
<keyword evidence="9" id="KW-0378">Hydrolase</keyword>
<evidence type="ECO:0000313" key="16">
    <source>
        <dbReference type="EMBL" id="TCJ14044.1"/>
    </source>
</evidence>
<dbReference type="GO" id="GO:0006298">
    <property type="term" value="P:mismatch repair"/>
    <property type="evidence" value="ECO:0007669"/>
    <property type="project" value="TreeGrafter"/>
</dbReference>
<keyword evidence="12" id="KW-0234">DNA repair</keyword>
<proteinExistence type="inferred from homology"/>
<evidence type="ECO:0000256" key="3">
    <source>
        <dbReference type="ARBA" id="ARBA00008343"/>
    </source>
</evidence>
<comment type="catalytic activity">
    <reaction evidence="1 14">
        <text>Hydrolyzes free adenine bases from 7,8-dihydro-8-oxoguanine:adenine mismatched double-stranded DNA, leaving an apurinic site.</text>
        <dbReference type="EC" id="3.2.2.31"/>
    </reaction>
</comment>
<organism evidence="16 17">
    <name type="scientific">Flaviaesturariibacter flavus</name>
    <dbReference type="NCBI Taxonomy" id="2502780"/>
    <lineage>
        <taxon>Bacteria</taxon>
        <taxon>Pseudomonadati</taxon>
        <taxon>Bacteroidota</taxon>
        <taxon>Chitinophagia</taxon>
        <taxon>Chitinophagales</taxon>
        <taxon>Chitinophagaceae</taxon>
        <taxon>Flaviaestuariibacter</taxon>
    </lineage>
</organism>
<evidence type="ECO:0000256" key="2">
    <source>
        <dbReference type="ARBA" id="ARBA00002933"/>
    </source>
</evidence>
<dbReference type="InterPro" id="IPR003265">
    <property type="entry name" value="HhH-GPD_domain"/>
</dbReference>
<dbReference type="OrthoDB" id="9802365at2"/>
<comment type="cofactor">
    <cofactor evidence="14">
        <name>[4Fe-4S] cluster</name>
        <dbReference type="ChEBI" id="CHEBI:49883"/>
    </cofactor>
    <text evidence="14">Binds 1 [4Fe-4S] cluster.</text>
</comment>
<comment type="caution">
    <text evidence="16">The sequence shown here is derived from an EMBL/GenBank/DDBJ whole genome shotgun (WGS) entry which is preliminary data.</text>
</comment>
<dbReference type="NCBIfam" id="TIGR01084">
    <property type="entry name" value="mutY"/>
    <property type="match status" value="1"/>
</dbReference>
<evidence type="ECO:0000256" key="9">
    <source>
        <dbReference type="ARBA" id="ARBA00022801"/>
    </source>
</evidence>
<evidence type="ECO:0000256" key="7">
    <source>
        <dbReference type="ARBA" id="ARBA00022723"/>
    </source>
</evidence>
<dbReference type="InterPro" id="IPR029119">
    <property type="entry name" value="MutY_C"/>
</dbReference>
<dbReference type="GO" id="GO:0034039">
    <property type="term" value="F:8-oxo-7,8-dihydroguanine DNA N-glycosylase activity"/>
    <property type="evidence" value="ECO:0007669"/>
    <property type="project" value="TreeGrafter"/>
</dbReference>
<evidence type="ECO:0000256" key="5">
    <source>
        <dbReference type="ARBA" id="ARBA00022023"/>
    </source>
</evidence>
<keyword evidence="10 14" id="KW-0408">Iron</keyword>
<feature type="domain" description="HhH-GPD" evidence="15">
    <location>
        <begin position="47"/>
        <end position="198"/>
    </location>
</feature>
<dbReference type="RefSeq" id="WP_131448778.1">
    <property type="nucleotide sequence ID" value="NZ_SJZI01000042.1"/>
</dbReference>
<dbReference type="GO" id="GO:0000701">
    <property type="term" value="F:purine-specific mismatch base pair DNA N-glycosylase activity"/>
    <property type="evidence" value="ECO:0007669"/>
    <property type="project" value="UniProtKB-EC"/>
</dbReference>
<dbReference type="InterPro" id="IPR005760">
    <property type="entry name" value="A/G_AdeGlyc_MutY"/>
</dbReference>
<dbReference type="InterPro" id="IPR015797">
    <property type="entry name" value="NUDIX_hydrolase-like_dom_sf"/>
</dbReference>
<dbReference type="PANTHER" id="PTHR42944">
    <property type="entry name" value="ADENINE DNA GLYCOSYLASE"/>
    <property type="match status" value="1"/>
</dbReference>
<dbReference type="FunFam" id="1.10.340.30:FF:000002">
    <property type="entry name" value="Adenine DNA glycosylase"/>
    <property type="match status" value="1"/>
</dbReference>
<comment type="similarity">
    <text evidence="3 14">Belongs to the Nth/MutY family.</text>
</comment>
<dbReference type="CDD" id="cd03431">
    <property type="entry name" value="NUDIX_DNA_Glycosylase_C-MutY"/>
    <property type="match status" value="1"/>
</dbReference>
<dbReference type="SUPFAM" id="SSF48150">
    <property type="entry name" value="DNA-glycosylase"/>
    <property type="match status" value="1"/>
</dbReference>
<evidence type="ECO:0000256" key="12">
    <source>
        <dbReference type="ARBA" id="ARBA00023204"/>
    </source>
</evidence>
<dbReference type="GO" id="GO:0006284">
    <property type="term" value="P:base-excision repair"/>
    <property type="evidence" value="ECO:0007669"/>
    <property type="project" value="UniProtKB-UniRule"/>
</dbReference>
<evidence type="ECO:0000256" key="6">
    <source>
        <dbReference type="ARBA" id="ARBA00022485"/>
    </source>
</evidence>
<evidence type="ECO:0000256" key="14">
    <source>
        <dbReference type="RuleBase" id="RU365096"/>
    </source>
</evidence>
<dbReference type="Gene3D" id="3.90.79.10">
    <property type="entry name" value="Nucleoside Triphosphate Pyrophosphohydrolase"/>
    <property type="match status" value="1"/>
</dbReference>
<dbReference type="InterPro" id="IPR023170">
    <property type="entry name" value="HhH_base_excis_C"/>
</dbReference>
<keyword evidence="6" id="KW-0004">4Fe-4S</keyword>
<dbReference type="GO" id="GO:0032357">
    <property type="term" value="F:oxidized purine DNA binding"/>
    <property type="evidence" value="ECO:0007669"/>
    <property type="project" value="TreeGrafter"/>
</dbReference>
<dbReference type="EC" id="3.2.2.31" evidence="4 14"/>
<keyword evidence="11" id="KW-0411">Iron-sulfur</keyword>
<evidence type="ECO:0000259" key="15">
    <source>
        <dbReference type="SMART" id="SM00478"/>
    </source>
</evidence>
<dbReference type="CDD" id="cd00056">
    <property type="entry name" value="ENDO3c"/>
    <property type="match status" value="1"/>
</dbReference>
<keyword evidence="17" id="KW-1185">Reference proteome</keyword>
<evidence type="ECO:0000256" key="1">
    <source>
        <dbReference type="ARBA" id="ARBA00000843"/>
    </source>
</evidence>
<dbReference type="PROSITE" id="PS01155">
    <property type="entry name" value="ENDONUCLEASE_III_2"/>
    <property type="match status" value="1"/>
</dbReference>
<dbReference type="Pfam" id="PF00633">
    <property type="entry name" value="HHH"/>
    <property type="match status" value="1"/>
</dbReference>
<dbReference type="InterPro" id="IPR011257">
    <property type="entry name" value="DNA_glycosylase"/>
</dbReference>
<dbReference type="SMART" id="SM00478">
    <property type="entry name" value="ENDO3c"/>
    <property type="match status" value="1"/>
</dbReference>
<name>A0A4R1BAR7_9BACT</name>
<dbReference type="AlphaFoldDB" id="A0A4R1BAR7"/>
<evidence type="ECO:0000256" key="10">
    <source>
        <dbReference type="ARBA" id="ARBA00023004"/>
    </source>
</evidence>
<dbReference type="GO" id="GO:0046872">
    <property type="term" value="F:metal ion binding"/>
    <property type="evidence" value="ECO:0007669"/>
    <property type="project" value="UniProtKB-UniRule"/>
</dbReference>
<evidence type="ECO:0000256" key="11">
    <source>
        <dbReference type="ARBA" id="ARBA00023014"/>
    </source>
</evidence>
<keyword evidence="8 14" id="KW-0227">DNA damage</keyword>
<keyword evidence="13 14" id="KW-0326">Glycosidase</keyword>
<comment type="function">
    <text evidence="2">Adenine glycosylase active on G-A mispairs. MutY also corrects error-prone DNA synthesis past GO lesions which are due to the oxidatively damaged form of guanine: 7,8-dihydro-8-oxoguanine (8-oxo-dGTP).</text>
</comment>
<dbReference type="GO" id="GO:0051539">
    <property type="term" value="F:4 iron, 4 sulfur cluster binding"/>
    <property type="evidence" value="ECO:0007669"/>
    <property type="project" value="UniProtKB-UniRule"/>
</dbReference>
<keyword evidence="7" id="KW-0479">Metal-binding</keyword>
<accession>A0A4R1BAR7</accession>
<dbReference type="EMBL" id="SJZI01000042">
    <property type="protein sequence ID" value="TCJ14044.1"/>
    <property type="molecule type" value="Genomic_DNA"/>
</dbReference>
<evidence type="ECO:0000256" key="4">
    <source>
        <dbReference type="ARBA" id="ARBA00012045"/>
    </source>
</evidence>
<dbReference type="InterPro" id="IPR000445">
    <property type="entry name" value="HhH_motif"/>
</dbReference>
<dbReference type="PANTHER" id="PTHR42944:SF1">
    <property type="entry name" value="ADENINE DNA GLYCOSYLASE"/>
    <property type="match status" value="1"/>
</dbReference>
<reference evidence="16 17" key="1">
    <citation type="submission" date="2019-03" db="EMBL/GenBank/DDBJ databases">
        <authorList>
            <person name="Kim M.K.M."/>
        </authorList>
    </citation>
    <scope>NUCLEOTIDE SEQUENCE [LARGE SCALE GENOMIC DNA]</scope>
    <source>
        <strain evidence="16 17">17J68-12</strain>
    </source>
</reference>
<dbReference type="Pfam" id="PF00730">
    <property type="entry name" value="HhH-GPD"/>
    <property type="match status" value="1"/>
</dbReference>
<evidence type="ECO:0000313" key="17">
    <source>
        <dbReference type="Proteomes" id="UP000295334"/>
    </source>
</evidence>
<evidence type="ECO:0000256" key="13">
    <source>
        <dbReference type="ARBA" id="ARBA00023295"/>
    </source>
</evidence>
<protein>
    <recommendedName>
        <fullName evidence="5 14">Adenine DNA glycosylase</fullName>
        <ecNumber evidence="4 14">3.2.2.31</ecNumber>
    </recommendedName>
</protein>
<dbReference type="InterPro" id="IPR004036">
    <property type="entry name" value="Endonuclease-III-like_CS2"/>
</dbReference>
<dbReference type="GO" id="GO:0035485">
    <property type="term" value="F:adenine/guanine mispair binding"/>
    <property type="evidence" value="ECO:0007669"/>
    <property type="project" value="TreeGrafter"/>
</dbReference>
<dbReference type="Gene3D" id="1.10.1670.10">
    <property type="entry name" value="Helix-hairpin-Helix base-excision DNA repair enzymes (C-terminal)"/>
    <property type="match status" value="1"/>
</dbReference>
<gene>
    <name evidence="16" type="primary">mutY</name>
    <name evidence="16" type="ORF">EPD60_08505</name>
</gene>
<evidence type="ECO:0000256" key="8">
    <source>
        <dbReference type="ARBA" id="ARBA00022763"/>
    </source>
</evidence>
<dbReference type="SUPFAM" id="SSF55811">
    <property type="entry name" value="Nudix"/>
    <property type="match status" value="1"/>
</dbReference>
<dbReference type="Gene3D" id="1.10.340.30">
    <property type="entry name" value="Hypothetical protein, domain 2"/>
    <property type="match status" value="1"/>
</dbReference>